<organism evidence="1 2">
    <name type="scientific">Pisolithus microcarpus 441</name>
    <dbReference type="NCBI Taxonomy" id="765257"/>
    <lineage>
        <taxon>Eukaryota</taxon>
        <taxon>Fungi</taxon>
        <taxon>Dikarya</taxon>
        <taxon>Basidiomycota</taxon>
        <taxon>Agaricomycotina</taxon>
        <taxon>Agaricomycetes</taxon>
        <taxon>Agaricomycetidae</taxon>
        <taxon>Boletales</taxon>
        <taxon>Sclerodermatineae</taxon>
        <taxon>Pisolithaceae</taxon>
        <taxon>Pisolithus</taxon>
    </lineage>
</organism>
<dbReference type="EMBL" id="KN833702">
    <property type="protein sequence ID" value="KIK26372.1"/>
    <property type="molecule type" value="Genomic_DNA"/>
</dbReference>
<feature type="non-terminal residue" evidence="1">
    <location>
        <position position="167"/>
    </location>
</feature>
<accession>A0A0C9ZVW8</accession>
<dbReference type="Proteomes" id="UP000054018">
    <property type="component" value="Unassembled WGS sequence"/>
</dbReference>
<evidence type="ECO:0000313" key="2">
    <source>
        <dbReference type="Proteomes" id="UP000054018"/>
    </source>
</evidence>
<reference evidence="2" key="2">
    <citation type="submission" date="2015-01" db="EMBL/GenBank/DDBJ databases">
        <title>Evolutionary Origins and Diversification of the Mycorrhizal Mutualists.</title>
        <authorList>
            <consortium name="DOE Joint Genome Institute"/>
            <consortium name="Mycorrhizal Genomics Consortium"/>
            <person name="Kohler A."/>
            <person name="Kuo A."/>
            <person name="Nagy L.G."/>
            <person name="Floudas D."/>
            <person name="Copeland A."/>
            <person name="Barry K.W."/>
            <person name="Cichocki N."/>
            <person name="Veneault-Fourrey C."/>
            <person name="LaButti K."/>
            <person name="Lindquist E.A."/>
            <person name="Lipzen A."/>
            <person name="Lundell T."/>
            <person name="Morin E."/>
            <person name="Murat C."/>
            <person name="Riley R."/>
            <person name="Ohm R."/>
            <person name="Sun H."/>
            <person name="Tunlid A."/>
            <person name="Henrissat B."/>
            <person name="Grigoriev I.V."/>
            <person name="Hibbett D.S."/>
            <person name="Martin F."/>
        </authorList>
    </citation>
    <scope>NUCLEOTIDE SEQUENCE [LARGE SCALE GENOMIC DNA]</scope>
    <source>
        <strain evidence="2">441</strain>
    </source>
</reference>
<dbReference type="HOGENOM" id="CLU_049186_2_1_1"/>
<protein>
    <recommendedName>
        <fullName evidence="3">HNH nuclease domain-containing protein</fullName>
    </recommendedName>
</protein>
<sequence>AHIIPEATNRNIREEGKKQSNSASVWTILLMFADINILAELAGNQIHRLENIMSMEQGCHRAFDELVLWLKPVEGIQDTYRTYEARPGLKERMHIPDIVTFSTTTGFRLPNPTYLALHALCCEVAWMSGAAEYIMDIERRMDQTRVLAKDGSTADILSRALALVSTC</sequence>
<dbReference type="STRING" id="765257.A0A0C9ZVW8"/>
<evidence type="ECO:0000313" key="1">
    <source>
        <dbReference type="EMBL" id="KIK26372.1"/>
    </source>
</evidence>
<proteinExistence type="predicted"/>
<feature type="non-terminal residue" evidence="1">
    <location>
        <position position="1"/>
    </location>
</feature>
<name>A0A0C9ZVW8_9AGAM</name>
<dbReference type="OrthoDB" id="2676585at2759"/>
<dbReference type="AlphaFoldDB" id="A0A0C9ZVW8"/>
<gene>
    <name evidence="1" type="ORF">PISMIDRAFT_95180</name>
</gene>
<evidence type="ECO:0008006" key="3">
    <source>
        <dbReference type="Google" id="ProtNLM"/>
    </source>
</evidence>
<reference evidence="1 2" key="1">
    <citation type="submission" date="2014-04" db="EMBL/GenBank/DDBJ databases">
        <authorList>
            <consortium name="DOE Joint Genome Institute"/>
            <person name="Kuo A."/>
            <person name="Kohler A."/>
            <person name="Costa M.D."/>
            <person name="Nagy L.G."/>
            <person name="Floudas D."/>
            <person name="Copeland A."/>
            <person name="Barry K.W."/>
            <person name="Cichocki N."/>
            <person name="Veneault-Fourrey C."/>
            <person name="LaButti K."/>
            <person name="Lindquist E.A."/>
            <person name="Lipzen A."/>
            <person name="Lundell T."/>
            <person name="Morin E."/>
            <person name="Murat C."/>
            <person name="Sun H."/>
            <person name="Tunlid A."/>
            <person name="Henrissat B."/>
            <person name="Grigoriev I.V."/>
            <person name="Hibbett D.S."/>
            <person name="Martin F."/>
            <person name="Nordberg H.P."/>
            <person name="Cantor M.N."/>
            <person name="Hua S.X."/>
        </authorList>
    </citation>
    <scope>NUCLEOTIDE SEQUENCE [LARGE SCALE GENOMIC DNA]</scope>
    <source>
        <strain evidence="1 2">441</strain>
    </source>
</reference>
<keyword evidence="2" id="KW-1185">Reference proteome</keyword>